<dbReference type="SUPFAM" id="SSF51735">
    <property type="entry name" value="NAD(P)-binding Rossmann-fold domains"/>
    <property type="match status" value="1"/>
</dbReference>
<organism evidence="1 2">
    <name type="scientific">Rhodoferax saidenbachensis</name>
    <dbReference type="NCBI Taxonomy" id="1484693"/>
    <lineage>
        <taxon>Bacteria</taxon>
        <taxon>Pseudomonadati</taxon>
        <taxon>Pseudomonadota</taxon>
        <taxon>Betaproteobacteria</taxon>
        <taxon>Burkholderiales</taxon>
        <taxon>Comamonadaceae</taxon>
        <taxon>Rhodoferax</taxon>
    </lineage>
</organism>
<dbReference type="Gene3D" id="3.40.50.720">
    <property type="entry name" value="NAD(P)-binding Rossmann-like Domain"/>
    <property type="match status" value="1"/>
</dbReference>
<gene>
    <name evidence="1" type="ORF">J2X15_002103</name>
</gene>
<dbReference type="EMBL" id="JAVDXO010000004">
    <property type="protein sequence ID" value="MDR7306817.1"/>
    <property type="molecule type" value="Genomic_DNA"/>
</dbReference>
<accession>A0ABU1ZMQ2</accession>
<protein>
    <recommendedName>
        <fullName evidence="3">NAD(P)-binding domain-containing protein</fullName>
    </recommendedName>
</protein>
<name>A0ABU1ZMQ2_9BURK</name>
<reference evidence="1 2" key="1">
    <citation type="submission" date="2023-07" db="EMBL/GenBank/DDBJ databases">
        <title>Sorghum-associated microbial communities from plants grown in Nebraska, USA.</title>
        <authorList>
            <person name="Schachtman D."/>
        </authorList>
    </citation>
    <scope>NUCLEOTIDE SEQUENCE [LARGE SCALE GENOMIC DNA]</scope>
    <source>
        <strain evidence="1 2">BE308</strain>
    </source>
</reference>
<evidence type="ECO:0000313" key="1">
    <source>
        <dbReference type="EMBL" id="MDR7306817.1"/>
    </source>
</evidence>
<proteinExistence type="predicted"/>
<evidence type="ECO:0008006" key="3">
    <source>
        <dbReference type="Google" id="ProtNLM"/>
    </source>
</evidence>
<dbReference type="RefSeq" id="WP_310342362.1">
    <property type="nucleotide sequence ID" value="NZ_JAVDXO010000004.1"/>
</dbReference>
<keyword evidence="2" id="KW-1185">Reference proteome</keyword>
<dbReference type="InterPro" id="IPR036291">
    <property type="entry name" value="NAD(P)-bd_dom_sf"/>
</dbReference>
<evidence type="ECO:0000313" key="2">
    <source>
        <dbReference type="Proteomes" id="UP001268089"/>
    </source>
</evidence>
<dbReference type="Proteomes" id="UP001268089">
    <property type="component" value="Unassembled WGS sequence"/>
</dbReference>
<comment type="caution">
    <text evidence="1">The sequence shown here is derived from an EMBL/GenBank/DDBJ whole genome shotgun (WGS) entry which is preliminary data.</text>
</comment>
<sequence length="246" mass="26537">MNPLDVLHAAQRGPTPPAALPVALMAGAAGTLGTEVLRRLAGSHHYRQLRVLSQEDITPALDRVQMVTVVSDDPSAWPLQPASVGVIVFDAPSLYNDRERALWTPQPAQLPALAAWMLRCGVHTLAVVVPHDQGRLPQALKAGLANLDEHAVATMGFERLLLVRPAAAPQSPLHANVLEWLAHRMLSIFAYMVPSNEMPPRAADLAALVDVALREMPPGVHIAPPELARRTSEATVQDVVRAWLAT</sequence>